<dbReference type="Gene3D" id="3.40.50.2000">
    <property type="entry name" value="Glycogen Phosphorylase B"/>
    <property type="match status" value="2"/>
</dbReference>
<feature type="region of interest" description="Disordered" evidence="2">
    <location>
        <begin position="1"/>
        <end position="45"/>
    </location>
</feature>
<evidence type="ECO:0000256" key="2">
    <source>
        <dbReference type="SAM" id="MobiDB-lite"/>
    </source>
</evidence>
<evidence type="ECO:0000256" key="1">
    <source>
        <dbReference type="ARBA" id="ARBA00022679"/>
    </source>
</evidence>
<organism evidence="5 6">
    <name type="scientific">Corynespora cassiicola Philippines</name>
    <dbReference type="NCBI Taxonomy" id="1448308"/>
    <lineage>
        <taxon>Eukaryota</taxon>
        <taxon>Fungi</taxon>
        <taxon>Dikarya</taxon>
        <taxon>Ascomycota</taxon>
        <taxon>Pezizomycotina</taxon>
        <taxon>Dothideomycetes</taxon>
        <taxon>Pleosporomycetidae</taxon>
        <taxon>Pleosporales</taxon>
        <taxon>Corynesporascaceae</taxon>
        <taxon>Corynespora</taxon>
    </lineage>
</organism>
<dbReference type="InterPro" id="IPR002213">
    <property type="entry name" value="UDP_glucos_trans"/>
</dbReference>
<dbReference type="GO" id="GO:0016906">
    <property type="term" value="F:sterol 3-beta-glucosyltransferase activity"/>
    <property type="evidence" value="ECO:0007669"/>
    <property type="project" value="UniProtKB-ARBA"/>
</dbReference>
<sequence>MSGKQRYSPVYELPGDTSVPSDGTPARPGSAPVSQYYNDPTGEPLAHLEHPDASSQISNIAKGMATITDDGRVNVDLNSGLVRRLSKLYAIAPIDDTPSTPPPEYSEFDASTTGEPFPIKLNIVIQVVGSRGDVQPFIALGTELMRRHGHRVRLATHNVFEDFVRESGLEFYPIGGNPSELMAYMVKNPGLLPSMQSLRAGEIKKKRIMVMEMLKGCWKSCVEPDTLTHEPFVANAIIANPPSFAHVHCAQALGIPVHLMFTMPWTSTRAFPHPLANLKNINMDEEMANYISYGIVDWLTWQGLGDVINQWRKTIDLEEIGMFDGPSLIPSLKIPQTYCWSPALVAKPADWPSYIDVCGFFFREAPHYEPPSDLREFIEAGPPPIYIGFGSIVLEDPQRMTSAIIEAVDTLGVRAIVSKGWSNLGGSGEQHPNVMFIGDCPHEWLFQHVAAVVHHGGAGTTACGLRNGKPTTIVPFFGDQTFWGQMVAAAGAGPDPIPQKEFTTSSLMEAIRYCLSRKAVDAAVQISHKMGSETGVQTAADSFHRNLPRSKLGCDIYPHLPATWQHSKKKGYMKISSLAAEILGSNGTMDMKQLKIYESKPLVIQIERWDPVSGAASSLMGTTMDLTTSITGIVTEPISEYRRDRKERKYEESHAESSRTPSHDHLKVESDDARSITSVTSSKSPRKGIPAGKMAASSALSIAGFAPKAIKGMMVDYPLALTEGFRAIPRHYGEKVRDYGQVTDWKSGGAVAGKTFAFGMAYGLSDLVVKPYQGTRKEGMKGFAKGVGKGVASLTTNSGAALFGLMAYPGAGIAKSIRAATHTGTKKKIAEARHVEGADVISGIVDQFEWLKKSK</sequence>
<reference evidence="5 6" key="1">
    <citation type="journal article" date="2018" name="Front. Microbiol.">
        <title>Genome-Wide Analysis of Corynespora cassiicola Leaf Fall Disease Putative Effectors.</title>
        <authorList>
            <person name="Lopez D."/>
            <person name="Ribeiro S."/>
            <person name="Label P."/>
            <person name="Fumanal B."/>
            <person name="Venisse J.S."/>
            <person name="Kohler A."/>
            <person name="de Oliveira R.R."/>
            <person name="Labutti K."/>
            <person name="Lipzen A."/>
            <person name="Lail K."/>
            <person name="Bauer D."/>
            <person name="Ohm R.A."/>
            <person name="Barry K.W."/>
            <person name="Spatafora J."/>
            <person name="Grigoriev I.V."/>
            <person name="Martin F.M."/>
            <person name="Pujade-Renaud V."/>
        </authorList>
    </citation>
    <scope>NUCLEOTIDE SEQUENCE [LARGE SCALE GENOMIC DNA]</scope>
    <source>
        <strain evidence="5 6">Philippines</strain>
    </source>
</reference>
<dbReference type="EMBL" id="KZ678136">
    <property type="protein sequence ID" value="PSN66367.1"/>
    <property type="molecule type" value="Genomic_DNA"/>
</dbReference>
<dbReference type="PANTHER" id="PTHR48050">
    <property type="entry name" value="STEROL 3-BETA-GLUCOSYLTRANSFERASE"/>
    <property type="match status" value="1"/>
</dbReference>
<dbReference type="SUPFAM" id="SSF53756">
    <property type="entry name" value="UDP-Glycosyltransferase/glycogen phosphorylase"/>
    <property type="match status" value="1"/>
</dbReference>
<dbReference type="PANTHER" id="PTHR48050:SF27">
    <property type="entry name" value="GLUCOSYLTRANSFERASE, PUTATIVE (AFU_ORTHOLOGUE AFUA_7G04880)-RELATED"/>
    <property type="match status" value="1"/>
</dbReference>
<evidence type="ECO:0000259" key="4">
    <source>
        <dbReference type="Pfam" id="PF06722"/>
    </source>
</evidence>
<evidence type="ECO:0000313" key="5">
    <source>
        <dbReference type="EMBL" id="PSN66367.1"/>
    </source>
</evidence>
<dbReference type="Pfam" id="PF03033">
    <property type="entry name" value="Glyco_transf_28"/>
    <property type="match status" value="1"/>
</dbReference>
<proteinExistence type="predicted"/>
<dbReference type="InterPro" id="IPR010610">
    <property type="entry name" value="EryCIII-like_C"/>
</dbReference>
<keyword evidence="1 5" id="KW-0808">Transferase</keyword>
<dbReference type="FunFam" id="3.40.50.2000:FF:000009">
    <property type="entry name" value="Sterol 3-beta-glucosyltransferase UGT80A2"/>
    <property type="match status" value="1"/>
</dbReference>
<feature type="domain" description="Erythromycin biosynthesis protein CIII-like C-terminal" evidence="4">
    <location>
        <begin position="432"/>
        <end position="532"/>
    </location>
</feature>
<dbReference type="STRING" id="1448308.A0A2T2NLQ9"/>
<feature type="domain" description="Glycosyltransferase family 28 N-terminal" evidence="3">
    <location>
        <begin position="123"/>
        <end position="272"/>
    </location>
</feature>
<dbReference type="GO" id="GO:0005975">
    <property type="term" value="P:carbohydrate metabolic process"/>
    <property type="evidence" value="ECO:0007669"/>
    <property type="project" value="InterPro"/>
</dbReference>
<name>A0A2T2NLQ9_CORCC</name>
<dbReference type="OrthoDB" id="5835829at2759"/>
<dbReference type="InterPro" id="IPR050426">
    <property type="entry name" value="Glycosyltransferase_28"/>
</dbReference>
<dbReference type="InterPro" id="IPR004276">
    <property type="entry name" value="GlycoTrans_28_N"/>
</dbReference>
<dbReference type="Proteomes" id="UP000240883">
    <property type="component" value="Unassembled WGS sequence"/>
</dbReference>
<dbReference type="Pfam" id="PF06722">
    <property type="entry name" value="EryCIII-like_C"/>
    <property type="match status" value="1"/>
</dbReference>
<evidence type="ECO:0000313" key="6">
    <source>
        <dbReference type="Proteomes" id="UP000240883"/>
    </source>
</evidence>
<feature type="region of interest" description="Disordered" evidence="2">
    <location>
        <begin position="643"/>
        <end position="691"/>
    </location>
</feature>
<dbReference type="CDD" id="cd03784">
    <property type="entry name" value="GT1_Gtf-like"/>
    <property type="match status" value="1"/>
</dbReference>
<gene>
    <name evidence="5" type="ORF">BS50DRAFT_610986</name>
</gene>
<dbReference type="AlphaFoldDB" id="A0A2T2NLQ9"/>
<keyword evidence="6" id="KW-1185">Reference proteome</keyword>
<accession>A0A2T2NLQ9</accession>
<protein>
    <submittedName>
        <fullName evidence="5">Sterol glucosyltransferase</fullName>
    </submittedName>
</protein>
<evidence type="ECO:0000259" key="3">
    <source>
        <dbReference type="Pfam" id="PF03033"/>
    </source>
</evidence>
<feature type="compositionally biased region" description="Basic and acidic residues" evidence="2">
    <location>
        <begin position="643"/>
        <end position="674"/>
    </location>
</feature>
<dbReference type="FunFam" id="3.40.50.2000:FF:000100">
    <property type="entry name" value="Glycosyltransferase family 1 protein"/>
    <property type="match status" value="1"/>
</dbReference>